<reference evidence="2" key="1">
    <citation type="journal article" date="2019" name="Int. J. Syst. Evol. Microbiol.">
        <title>The Global Catalogue of Microorganisms (GCM) 10K type strain sequencing project: providing services to taxonomists for standard genome sequencing and annotation.</title>
        <authorList>
            <consortium name="The Broad Institute Genomics Platform"/>
            <consortium name="The Broad Institute Genome Sequencing Center for Infectious Disease"/>
            <person name="Wu L."/>
            <person name="Ma J."/>
        </authorList>
    </citation>
    <scope>NUCLEOTIDE SEQUENCE [LARGE SCALE GENOMIC DNA]</scope>
    <source>
        <strain evidence="2">JCM 3272</strain>
    </source>
</reference>
<comment type="caution">
    <text evidence="1">The sequence shown here is derived from an EMBL/GenBank/DDBJ whole genome shotgun (WGS) entry which is preliminary data.</text>
</comment>
<accession>A0ABP5TXE4</accession>
<gene>
    <name evidence="1" type="ORF">GCM10010170_056760</name>
</gene>
<dbReference type="EMBL" id="BAAARV010000053">
    <property type="protein sequence ID" value="GAA2361418.1"/>
    <property type="molecule type" value="Genomic_DNA"/>
</dbReference>
<evidence type="ECO:0000313" key="2">
    <source>
        <dbReference type="Proteomes" id="UP001501444"/>
    </source>
</evidence>
<name>A0ABP5TXE4_9ACTN</name>
<sequence>MRGQWMEDLVEGREGKPRLRLDAVGPQHPKAAAGGIGRHGCQQGRLPDARVAAQDEATAAGVKSGEVIRQSRHFRFAAEEFGAPFGQPSPP</sequence>
<keyword evidence="2" id="KW-1185">Reference proteome</keyword>
<proteinExistence type="predicted"/>
<organism evidence="1 2">
    <name type="scientific">Dactylosporangium salmoneum</name>
    <dbReference type="NCBI Taxonomy" id="53361"/>
    <lineage>
        <taxon>Bacteria</taxon>
        <taxon>Bacillati</taxon>
        <taxon>Actinomycetota</taxon>
        <taxon>Actinomycetes</taxon>
        <taxon>Micromonosporales</taxon>
        <taxon>Micromonosporaceae</taxon>
        <taxon>Dactylosporangium</taxon>
    </lineage>
</organism>
<evidence type="ECO:0000313" key="1">
    <source>
        <dbReference type="EMBL" id="GAA2361418.1"/>
    </source>
</evidence>
<protein>
    <submittedName>
        <fullName evidence="1">Uncharacterized protein</fullName>
    </submittedName>
</protein>
<dbReference type="Proteomes" id="UP001501444">
    <property type="component" value="Unassembled WGS sequence"/>
</dbReference>